<sequence length="253" mass="28033">MLRLSMLTKTGVRGAPVFKYRFILICSLFSLFLFTAPTTAIPIAASVSAKDQERSLQEFNLTQSSWAEQPDVDHAISSGAQQSTVSKSLETREDSRREKVLYATLRFNGVLPSGNTHTQEAVEAQKICKVLVEELLTIASSVLHPTSPNAYFEVDKVIGYPVGVADHVCFSVSFTKQGLRGPEYVLYQGWVSWADVHVTGKIWTAGVKTLVASVEEGHLVFPKVFHIPFELGIRTKASSRRKKILDSDTKIML</sequence>
<reference evidence="1" key="2">
    <citation type="journal article" date="2023" name="Proc. Natl. Acad. Sci. U.S.A.">
        <title>A global phylogenomic analysis of the shiitake genus Lentinula.</title>
        <authorList>
            <person name="Sierra-Patev S."/>
            <person name="Min B."/>
            <person name="Naranjo-Ortiz M."/>
            <person name="Looney B."/>
            <person name="Konkel Z."/>
            <person name="Slot J.C."/>
            <person name="Sakamoto Y."/>
            <person name="Steenwyk J.L."/>
            <person name="Rokas A."/>
            <person name="Carro J."/>
            <person name="Camarero S."/>
            <person name="Ferreira P."/>
            <person name="Molpeceres G."/>
            <person name="Ruiz-Duenas F.J."/>
            <person name="Serrano A."/>
            <person name="Henrissat B."/>
            <person name="Drula E."/>
            <person name="Hughes K.W."/>
            <person name="Mata J.L."/>
            <person name="Ishikawa N.K."/>
            <person name="Vargas-Isla R."/>
            <person name="Ushijima S."/>
            <person name="Smith C.A."/>
            <person name="Donoghue J."/>
            <person name="Ahrendt S."/>
            <person name="Andreopoulos W."/>
            <person name="He G."/>
            <person name="LaButti K."/>
            <person name="Lipzen A."/>
            <person name="Ng V."/>
            <person name="Riley R."/>
            <person name="Sandor L."/>
            <person name="Barry K."/>
            <person name="Martinez A.T."/>
            <person name="Xiao Y."/>
            <person name="Gibbons J.G."/>
            <person name="Terashima K."/>
            <person name="Grigoriev I.V."/>
            <person name="Hibbett D."/>
        </authorList>
    </citation>
    <scope>NUCLEOTIDE SEQUENCE</scope>
    <source>
        <strain evidence="1">Sp2 HRB7682 ss15</strain>
    </source>
</reference>
<reference evidence="1" key="1">
    <citation type="submission" date="2022-08" db="EMBL/GenBank/DDBJ databases">
        <authorList>
            <consortium name="DOE Joint Genome Institute"/>
            <person name="Min B."/>
            <person name="Riley R."/>
            <person name="Sierra-Patev S."/>
            <person name="Naranjo-Ortiz M."/>
            <person name="Looney B."/>
            <person name="Konkel Z."/>
            <person name="Slot J.C."/>
            <person name="Sakamoto Y."/>
            <person name="Steenwyk J.L."/>
            <person name="Rokas A."/>
            <person name="Carro J."/>
            <person name="Camarero S."/>
            <person name="Ferreira P."/>
            <person name="Molpeceres G."/>
            <person name="Ruiz-Duenas F.J."/>
            <person name="Serrano A."/>
            <person name="Henrissat B."/>
            <person name="Drula E."/>
            <person name="Hughes K.W."/>
            <person name="Mata J.L."/>
            <person name="Ishikawa N.K."/>
            <person name="Vargas-Isla R."/>
            <person name="Ushijima S."/>
            <person name="Smith C.A."/>
            <person name="Ahrendt S."/>
            <person name="Andreopoulos W."/>
            <person name="He G."/>
            <person name="Labutti K."/>
            <person name="Lipzen A."/>
            <person name="Ng V."/>
            <person name="Sandor L."/>
            <person name="Barry K."/>
            <person name="Martinez A.T."/>
            <person name="Xiao Y."/>
            <person name="Gibbons J.G."/>
            <person name="Terashima K."/>
            <person name="Hibbett D.S."/>
            <person name="Grigoriev I.V."/>
        </authorList>
    </citation>
    <scope>NUCLEOTIDE SEQUENCE</scope>
    <source>
        <strain evidence="1">Sp2 HRB7682 ss15</strain>
    </source>
</reference>
<dbReference type="AlphaFoldDB" id="A0A9W9DIA1"/>
<accession>A0A9W9DIA1</accession>
<evidence type="ECO:0000313" key="2">
    <source>
        <dbReference type="Proteomes" id="UP001150238"/>
    </source>
</evidence>
<dbReference type="EMBL" id="JANVFS010000031">
    <property type="protein sequence ID" value="KAJ4470578.1"/>
    <property type="molecule type" value="Genomic_DNA"/>
</dbReference>
<proteinExistence type="predicted"/>
<dbReference type="Proteomes" id="UP001150238">
    <property type="component" value="Unassembled WGS sequence"/>
</dbReference>
<organism evidence="1 2">
    <name type="scientific">Lentinula lateritia</name>
    <dbReference type="NCBI Taxonomy" id="40482"/>
    <lineage>
        <taxon>Eukaryota</taxon>
        <taxon>Fungi</taxon>
        <taxon>Dikarya</taxon>
        <taxon>Basidiomycota</taxon>
        <taxon>Agaricomycotina</taxon>
        <taxon>Agaricomycetes</taxon>
        <taxon>Agaricomycetidae</taxon>
        <taxon>Agaricales</taxon>
        <taxon>Marasmiineae</taxon>
        <taxon>Omphalotaceae</taxon>
        <taxon>Lentinula</taxon>
    </lineage>
</organism>
<protein>
    <submittedName>
        <fullName evidence="1">Uncharacterized protein</fullName>
    </submittedName>
</protein>
<evidence type="ECO:0000313" key="1">
    <source>
        <dbReference type="EMBL" id="KAJ4470578.1"/>
    </source>
</evidence>
<comment type="caution">
    <text evidence="1">The sequence shown here is derived from an EMBL/GenBank/DDBJ whole genome shotgun (WGS) entry which is preliminary data.</text>
</comment>
<name>A0A9W9DIA1_9AGAR</name>
<gene>
    <name evidence="1" type="ORF">C8J55DRAFT_180948</name>
</gene>